<dbReference type="InterPro" id="IPR021720">
    <property type="entry name" value="Malectin_dom"/>
</dbReference>
<dbReference type="AlphaFoldDB" id="A0A8S0T184"/>
<feature type="chain" id="PRO_5035784181" evidence="1">
    <location>
        <begin position="21"/>
        <end position="165"/>
    </location>
</feature>
<dbReference type="PANTHER" id="PTHR34590">
    <property type="entry name" value="OS03G0124300 PROTEIN-RELATED"/>
    <property type="match status" value="1"/>
</dbReference>
<keyword evidence="3" id="KW-0675">Receptor</keyword>
<evidence type="ECO:0000313" key="3">
    <source>
        <dbReference type="EMBL" id="CAA2998407.1"/>
    </source>
</evidence>
<sequence>MENLVFFFLYPLLCTLAVHSADNYLTVDIAINSGSIGISTTFNNKEWTGDITESKSTSSLVIKGSSTTSTAFHNLVSTDSIPYKTARVSRKQFSYTFQVSPGQKLICLHFSPASYQHFKKFKDLFTVEAGAFALLRNFSTSLTADALDVKSLVKEYCMNIEQNHP</sequence>
<dbReference type="Gramene" id="OE9A114375T1">
    <property type="protein sequence ID" value="OE9A114375C1"/>
    <property type="gene ID" value="OE9A114375"/>
</dbReference>
<gene>
    <name evidence="3" type="ORF">OLEA9_A114375</name>
</gene>
<evidence type="ECO:0000259" key="2">
    <source>
        <dbReference type="Pfam" id="PF11721"/>
    </source>
</evidence>
<dbReference type="PANTHER" id="PTHR34590:SF15">
    <property type="entry name" value="PROTEIN KINASE DOMAIN-CONTAINING PROTEIN"/>
    <property type="match status" value="1"/>
</dbReference>
<organism evidence="3 4">
    <name type="scientific">Olea europaea subsp. europaea</name>
    <dbReference type="NCBI Taxonomy" id="158383"/>
    <lineage>
        <taxon>Eukaryota</taxon>
        <taxon>Viridiplantae</taxon>
        <taxon>Streptophyta</taxon>
        <taxon>Embryophyta</taxon>
        <taxon>Tracheophyta</taxon>
        <taxon>Spermatophyta</taxon>
        <taxon>Magnoliopsida</taxon>
        <taxon>eudicotyledons</taxon>
        <taxon>Gunneridae</taxon>
        <taxon>Pentapetalae</taxon>
        <taxon>asterids</taxon>
        <taxon>lamiids</taxon>
        <taxon>Lamiales</taxon>
        <taxon>Oleaceae</taxon>
        <taxon>Oleeae</taxon>
        <taxon>Olea</taxon>
    </lineage>
</organism>
<protein>
    <submittedName>
        <fullName evidence="3">Receptor kinase At5g39000</fullName>
    </submittedName>
</protein>
<dbReference type="FunFam" id="2.60.120.430:FF:000003">
    <property type="entry name" value="FERONIA receptor-like kinase"/>
    <property type="match status" value="1"/>
</dbReference>
<feature type="signal peptide" evidence="1">
    <location>
        <begin position="1"/>
        <end position="20"/>
    </location>
</feature>
<dbReference type="InterPro" id="IPR045272">
    <property type="entry name" value="ANXUR1/2-like"/>
</dbReference>
<dbReference type="Pfam" id="PF11721">
    <property type="entry name" value="Malectin"/>
    <property type="match status" value="1"/>
</dbReference>
<proteinExistence type="predicted"/>
<reference evidence="3 4" key="1">
    <citation type="submission" date="2019-12" db="EMBL/GenBank/DDBJ databases">
        <authorList>
            <person name="Alioto T."/>
            <person name="Alioto T."/>
            <person name="Gomez Garrido J."/>
        </authorList>
    </citation>
    <scope>NUCLEOTIDE SEQUENCE [LARGE SCALE GENOMIC DNA]</scope>
</reference>
<keyword evidence="3" id="KW-0418">Kinase</keyword>
<comment type="caution">
    <text evidence="3">The sequence shown here is derived from an EMBL/GenBank/DDBJ whole genome shotgun (WGS) entry which is preliminary data.</text>
</comment>
<dbReference type="Proteomes" id="UP000594638">
    <property type="component" value="Unassembled WGS sequence"/>
</dbReference>
<keyword evidence="4" id="KW-1185">Reference proteome</keyword>
<dbReference type="OrthoDB" id="1720310at2759"/>
<accession>A0A8S0T184</accession>
<name>A0A8S0T184_OLEEU</name>
<evidence type="ECO:0000313" key="4">
    <source>
        <dbReference type="Proteomes" id="UP000594638"/>
    </source>
</evidence>
<keyword evidence="1" id="KW-0732">Signal</keyword>
<evidence type="ECO:0000256" key="1">
    <source>
        <dbReference type="SAM" id="SignalP"/>
    </source>
</evidence>
<dbReference type="EMBL" id="CACTIH010005592">
    <property type="protein sequence ID" value="CAA2998407.1"/>
    <property type="molecule type" value="Genomic_DNA"/>
</dbReference>
<keyword evidence="3" id="KW-0808">Transferase</keyword>
<feature type="domain" description="Malectin" evidence="2">
    <location>
        <begin position="28"/>
        <end position="143"/>
    </location>
</feature>
<dbReference type="Gene3D" id="2.60.120.430">
    <property type="entry name" value="Galactose-binding lectin"/>
    <property type="match status" value="1"/>
</dbReference>
<dbReference type="GO" id="GO:0004714">
    <property type="term" value="F:transmembrane receptor protein tyrosine kinase activity"/>
    <property type="evidence" value="ECO:0007669"/>
    <property type="project" value="InterPro"/>
</dbReference>